<dbReference type="Pfam" id="PF07730">
    <property type="entry name" value="HisKA_3"/>
    <property type="match status" value="1"/>
</dbReference>
<dbReference type="Gene3D" id="1.20.5.1930">
    <property type="match status" value="1"/>
</dbReference>
<organism evidence="10 11">
    <name type="scientific">Pseudomonas batumici</name>
    <dbReference type="NCBI Taxonomy" id="226910"/>
    <lineage>
        <taxon>Bacteria</taxon>
        <taxon>Pseudomonadati</taxon>
        <taxon>Pseudomonadota</taxon>
        <taxon>Gammaproteobacteria</taxon>
        <taxon>Pseudomonadales</taxon>
        <taxon>Pseudomonadaceae</taxon>
        <taxon>Pseudomonas</taxon>
    </lineage>
</organism>
<dbReference type="InterPro" id="IPR001638">
    <property type="entry name" value="Solute-binding_3/MltF_N"/>
</dbReference>
<dbReference type="CDD" id="cd16917">
    <property type="entry name" value="HATPase_UhpB-NarQ-NarX-like"/>
    <property type="match status" value="1"/>
</dbReference>
<feature type="domain" description="PAC" evidence="9">
    <location>
        <begin position="530"/>
        <end position="581"/>
    </location>
</feature>
<accession>A0A0C2EJ11</accession>
<evidence type="ECO:0000313" key="10">
    <source>
        <dbReference type="EMBL" id="KIH86034.1"/>
    </source>
</evidence>
<dbReference type="Pfam" id="PF08447">
    <property type="entry name" value="PAS_3"/>
    <property type="match status" value="1"/>
</dbReference>
<dbReference type="SMART" id="SM00091">
    <property type="entry name" value="PAS"/>
    <property type="match status" value="2"/>
</dbReference>
<evidence type="ECO:0000256" key="5">
    <source>
        <dbReference type="SAM" id="Phobius"/>
    </source>
</evidence>
<keyword evidence="1" id="KW-0808">Transferase</keyword>
<dbReference type="SMART" id="SM00062">
    <property type="entry name" value="PBPb"/>
    <property type="match status" value="1"/>
</dbReference>
<evidence type="ECO:0000256" key="6">
    <source>
        <dbReference type="SAM" id="SignalP"/>
    </source>
</evidence>
<feature type="coiled-coil region" evidence="4">
    <location>
        <begin position="572"/>
        <end position="603"/>
    </location>
</feature>
<dbReference type="EMBL" id="JXDG01000003">
    <property type="protein sequence ID" value="KIH86034.1"/>
    <property type="molecule type" value="Genomic_DNA"/>
</dbReference>
<dbReference type="InterPro" id="IPR036890">
    <property type="entry name" value="HATPase_C_sf"/>
</dbReference>
<dbReference type="PROSITE" id="PS50109">
    <property type="entry name" value="HIS_KIN"/>
    <property type="match status" value="1"/>
</dbReference>
<sequence>MIRFCCLWVIGCLCFPLIAWAAPAPHGQGIALSGEQRQWLDQHRELRVGLVLQAPYAQYDRRLQRLSGANVELMNWVANSLDVELTWRNFPDQAQLDKALREGEIDLAPGLTQTPAGLRLWLFSDPYMRVPQLVVGERNGAGAVELEKLDAQTRVAVRMPSAVADYLRSTYPNLNLQGVPLERQALQLLSSQQARYAVIDEAQLSRLSNEEEFAGLAVVGDIGLPQLLRVATRRDWPELAAAVEKALHAIPARDLEQLHARWLQPKYPRLAESPGFWQNLCLLLAVLLLAGLAIVFWLRRQRSALEHDLLAAREALARREASEEALRLTQFSIDQSTVGILWVNWDSHVRYANRAAEEMLGYPPGGVFDRPLIDFEPNLHMDRWLNLWKRARASDEGPQSFETQCIRADGSILPADVSLSFLRFREGEYLVVYLNDVTERRRALAAVQESEARLKAIAANVPGLVFRLERVPQTGELHFPYISEGSESLVGYAPATLRQQDIGLRSLVHPDDRASYHQTQDRALDSDSDWSWQGRIMTREGRQRWAEIKAITRRLEDGTVVWDGIVWDISESKRIELELAASREQLRELSAHLESVREEEKARIAREVHDELGQMLTVLKLETSMCELAYAQLDPGLNDRLNSMKKLIAQLFQLVRDVATALRPPILDAGIASAIEWQARRFESRTQIPCLVQVPEHLPALSDAKATGLFRILQEALTNVMRHAQAHTVELTLAVEGKDLCLTISDDGVGFVSAGGRPTSFGVVGMRERVLMLGGTMRLESEVGEGTTLSVRVPLDV</sequence>
<evidence type="ECO:0000259" key="9">
    <source>
        <dbReference type="PROSITE" id="PS50113"/>
    </source>
</evidence>
<dbReference type="RefSeq" id="WP_040063424.1">
    <property type="nucleotide sequence ID" value="NZ_JXDG01000003.1"/>
</dbReference>
<keyword evidence="11" id="KW-1185">Reference proteome</keyword>
<dbReference type="GO" id="GO:0046983">
    <property type="term" value="F:protein dimerization activity"/>
    <property type="evidence" value="ECO:0007669"/>
    <property type="project" value="InterPro"/>
</dbReference>
<dbReference type="SUPFAM" id="SSF55785">
    <property type="entry name" value="PYP-like sensor domain (PAS domain)"/>
    <property type="match status" value="2"/>
</dbReference>
<dbReference type="InterPro" id="IPR001610">
    <property type="entry name" value="PAC"/>
</dbReference>
<keyword evidence="5" id="KW-0472">Membrane</keyword>
<keyword evidence="3" id="KW-0902">Two-component regulatory system</keyword>
<gene>
    <name evidence="10" type="ORF">UCMB321_0401</name>
</gene>
<dbReference type="SUPFAM" id="SSF55874">
    <property type="entry name" value="ATPase domain of HSP90 chaperone/DNA topoisomerase II/histidine kinase"/>
    <property type="match status" value="1"/>
</dbReference>
<keyword evidence="4" id="KW-0175">Coiled coil</keyword>
<dbReference type="InterPro" id="IPR011712">
    <property type="entry name" value="Sig_transdc_His_kin_sub3_dim/P"/>
</dbReference>
<feature type="domain" description="Histidine kinase" evidence="7">
    <location>
        <begin position="603"/>
        <end position="797"/>
    </location>
</feature>
<dbReference type="GO" id="GO:0000155">
    <property type="term" value="F:phosphorelay sensor kinase activity"/>
    <property type="evidence" value="ECO:0007669"/>
    <property type="project" value="InterPro"/>
</dbReference>
<evidence type="ECO:0000259" key="8">
    <source>
        <dbReference type="PROSITE" id="PS50112"/>
    </source>
</evidence>
<keyword evidence="5" id="KW-1133">Transmembrane helix</keyword>
<keyword evidence="2" id="KW-0418">Kinase</keyword>
<dbReference type="InterPro" id="IPR000014">
    <property type="entry name" value="PAS"/>
</dbReference>
<feature type="signal peptide" evidence="6">
    <location>
        <begin position="1"/>
        <end position="21"/>
    </location>
</feature>
<dbReference type="SUPFAM" id="SSF53850">
    <property type="entry name" value="Periplasmic binding protein-like II"/>
    <property type="match status" value="1"/>
</dbReference>
<evidence type="ECO:0000256" key="2">
    <source>
        <dbReference type="ARBA" id="ARBA00022777"/>
    </source>
</evidence>
<dbReference type="PROSITE" id="PS50113">
    <property type="entry name" value="PAC"/>
    <property type="match status" value="2"/>
</dbReference>
<dbReference type="PATRIC" id="fig|226910.6.peg.399"/>
<dbReference type="Proteomes" id="UP000031535">
    <property type="component" value="Unassembled WGS sequence"/>
</dbReference>
<dbReference type="PROSITE" id="PS50112">
    <property type="entry name" value="PAS"/>
    <property type="match status" value="1"/>
</dbReference>
<proteinExistence type="predicted"/>
<dbReference type="InterPro" id="IPR013655">
    <property type="entry name" value="PAS_fold_3"/>
</dbReference>
<evidence type="ECO:0000256" key="1">
    <source>
        <dbReference type="ARBA" id="ARBA00022679"/>
    </source>
</evidence>
<dbReference type="AlphaFoldDB" id="A0A0C2EJ11"/>
<feature type="domain" description="PAS" evidence="8">
    <location>
        <begin position="450"/>
        <end position="527"/>
    </location>
</feature>
<evidence type="ECO:0000313" key="11">
    <source>
        <dbReference type="Proteomes" id="UP000031535"/>
    </source>
</evidence>
<keyword evidence="5" id="KW-0812">Transmembrane</keyword>
<dbReference type="InterPro" id="IPR005467">
    <property type="entry name" value="His_kinase_dom"/>
</dbReference>
<dbReference type="Gene3D" id="3.40.190.10">
    <property type="entry name" value="Periplasmic binding protein-like II"/>
    <property type="match status" value="2"/>
</dbReference>
<dbReference type="Gene3D" id="3.30.450.20">
    <property type="entry name" value="PAS domain"/>
    <property type="match status" value="2"/>
</dbReference>
<dbReference type="STRING" id="226910.UCMB321_0401"/>
<dbReference type="Pfam" id="PF00497">
    <property type="entry name" value="SBP_bac_3"/>
    <property type="match status" value="1"/>
</dbReference>
<dbReference type="Pfam" id="PF13426">
    <property type="entry name" value="PAS_9"/>
    <property type="match status" value="1"/>
</dbReference>
<dbReference type="InterPro" id="IPR003594">
    <property type="entry name" value="HATPase_dom"/>
</dbReference>
<dbReference type="CDD" id="cd00130">
    <property type="entry name" value="PAS"/>
    <property type="match status" value="2"/>
</dbReference>
<evidence type="ECO:0000256" key="4">
    <source>
        <dbReference type="SAM" id="Coils"/>
    </source>
</evidence>
<evidence type="ECO:0000259" key="7">
    <source>
        <dbReference type="PROSITE" id="PS50109"/>
    </source>
</evidence>
<dbReference type="Pfam" id="PF02518">
    <property type="entry name" value="HATPase_c"/>
    <property type="match status" value="1"/>
</dbReference>
<dbReference type="SMART" id="SM00387">
    <property type="entry name" value="HATPase_c"/>
    <property type="match status" value="1"/>
</dbReference>
<feature type="transmembrane region" description="Helical" evidence="5">
    <location>
        <begin position="276"/>
        <end position="298"/>
    </location>
</feature>
<dbReference type="InterPro" id="IPR050482">
    <property type="entry name" value="Sensor_HK_TwoCompSys"/>
</dbReference>
<name>A0A0C2EJ11_9PSED</name>
<dbReference type="PANTHER" id="PTHR24421">
    <property type="entry name" value="NITRATE/NITRITE SENSOR PROTEIN NARX-RELATED"/>
    <property type="match status" value="1"/>
</dbReference>
<feature type="domain" description="PAC" evidence="9">
    <location>
        <begin position="399"/>
        <end position="449"/>
    </location>
</feature>
<dbReference type="NCBIfam" id="TIGR00229">
    <property type="entry name" value="sensory_box"/>
    <property type="match status" value="2"/>
</dbReference>
<dbReference type="SMART" id="SM00086">
    <property type="entry name" value="PAC"/>
    <property type="match status" value="2"/>
</dbReference>
<dbReference type="OrthoDB" id="9797605at2"/>
<comment type="caution">
    <text evidence="10">The sequence shown here is derived from an EMBL/GenBank/DDBJ whole genome shotgun (WGS) entry which is preliminary data.</text>
</comment>
<dbReference type="CDD" id="cd01007">
    <property type="entry name" value="PBP2_BvgS_HisK_like"/>
    <property type="match status" value="1"/>
</dbReference>
<protein>
    <submittedName>
        <fullName evidence="10">Putative two-component sensor, near polyamine transporter</fullName>
    </submittedName>
</protein>
<dbReference type="InterPro" id="IPR000700">
    <property type="entry name" value="PAS-assoc_C"/>
</dbReference>
<evidence type="ECO:0000256" key="3">
    <source>
        <dbReference type="ARBA" id="ARBA00023012"/>
    </source>
</evidence>
<dbReference type="Gene3D" id="3.30.565.10">
    <property type="entry name" value="Histidine kinase-like ATPase, C-terminal domain"/>
    <property type="match status" value="1"/>
</dbReference>
<dbReference type="PANTHER" id="PTHR24421:SF59">
    <property type="entry name" value="OXYGEN SENSOR HISTIDINE KINASE NREB"/>
    <property type="match status" value="1"/>
</dbReference>
<keyword evidence="6" id="KW-0732">Signal</keyword>
<reference evidence="10 11" key="1">
    <citation type="submission" date="2015-01" db="EMBL/GenBank/DDBJ databases">
        <title>Complete genome of Pseudomonas batumici UCM B-321 producer of the batumin antibiotic with strong antistaphilococcal and potential anticancer activity.</title>
        <authorList>
            <person name="Klochko V.V."/>
            <person name="Zelena L.B."/>
            <person name="Elena K.A."/>
            <person name="Reva O.N."/>
        </authorList>
    </citation>
    <scope>NUCLEOTIDE SEQUENCE [LARGE SCALE GENOMIC DNA]</scope>
    <source>
        <strain evidence="10 11">UCM B-321</strain>
    </source>
</reference>
<feature type="chain" id="PRO_5002160120" evidence="6">
    <location>
        <begin position="22"/>
        <end position="797"/>
    </location>
</feature>
<dbReference type="InterPro" id="IPR035965">
    <property type="entry name" value="PAS-like_dom_sf"/>
</dbReference>
<dbReference type="GO" id="GO:0016020">
    <property type="term" value="C:membrane"/>
    <property type="evidence" value="ECO:0007669"/>
    <property type="project" value="InterPro"/>
</dbReference>